<name>A0A066ZBN2_9ACTN</name>
<comment type="caution">
    <text evidence="3">The sequence shown here is derived from an EMBL/GenBank/DDBJ whole genome shotgun (WGS) entry which is preliminary data.</text>
</comment>
<dbReference type="SMART" id="SM00347">
    <property type="entry name" value="HTH_MARR"/>
    <property type="match status" value="1"/>
</dbReference>
<gene>
    <name evidence="3" type="ORF">KCH_06800</name>
</gene>
<reference evidence="3 4" key="1">
    <citation type="submission" date="2014-05" db="EMBL/GenBank/DDBJ databases">
        <title>Draft Genome Sequence of Kitasatospora cheerisanensis KCTC 2395.</title>
        <authorList>
            <person name="Nam D.H."/>
        </authorList>
    </citation>
    <scope>NUCLEOTIDE SEQUENCE [LARGE SCALE GENOMIC DNA]</scope>
    <source>
        <strain evidence="3 4">KCTC 2395</strain>
    </source>
</reference>
<proteinExistence type="predicted"/>
<dbReference type="eggNOG" id="COG1846">
    <property type="taxonomic scope" value="Bacteria"/>
</dbReference>
<dbReference type="OrthoDB" id="4826718at2"/>
<dbReference type="SUPFAM" id="SSF46785">
    <property type="entry name" value="Winged helix' DNA-binding domain"/>
    <property type="match status" value="1"/>
</dbReference>
<dbReference type="AlphaFoldDB" id="A0A066ZBN2"/>
<dbReference type="Pfam" id="PF12802">
    <property type="entry name" value="MarR_2"/>
    <property type="match status" value="1"/>
</dbReference>
<dbReference type="PANTHER" id="PTHR33164:SF99">
    <property type="entry name" value="MARR FAMILY REGULATORY PROTEIN"/>
    <property type="match status" value="1"/>
</dbReference>
<dbReference type="GO" id="GO:0003700">
    <property type="term" value="F:DNA-binding transcription factor activity"/>
    <property type="evidence" value="ECO:0007669"/>
    <property type="project" value="InterPro"/>
</dbReference>
<dbReference type="PATRIC" id="fig|1348663.4.peg.649"/>
<dbReference type="InterPro" id="IPR036388">
    <property type="entry name" value="WH-like_DNA-bd_sf"/>
</dbReference>
<dbReference type="RefSeq" id="WP_084223170.1">
    <property type="nucleotide sequence ID" value="NZ_KK853997.1"/>
</dbReference>
<evidence type="ECO:0000313" key="3">
    <source>
        <dbReference type="EMBL" id="KDN87570.1"/>
    </source>
</evidence>
<dbReference type="InterPro" id="IPR036390">
    <property type="entry name" value="WH_DNA-bd_sf"/>
</dbReference>
<protein>
    <submittedName>
        <fullName evidence="3">MarR family transcriptional regulator</fullName>
    </submittedName>
</protein>
<evidence type="ECO:0000256" key="1">
    <source>
        <dbReference type="SAM" id="MobiDB-lite"/>
    </source>
</evidence>
<dbReference type="Proteomes" id="UP000027178">
    <property type="component" value="Unassembled WGS sequence"/>
</dbReference>
<dbReference type="GO" id="GO:0006950">
    <property type="term" value="P:response to stress"/>
    <property type="evidence" value="ECO:0007669"/>
    <property type="project" value="TreeGrafter"/>
</dbReference>
<evidence type="ECO:0000313" key="4">
    <source>
        <dbReference type="Proteomes" id="UP000027178"/>
    </source>
</evidence>
<dbReference type="HOGENOM" id="CLU_083287_4_2_11"/>
<dbReference type="InterPro" id="IPR039422">
    <property type="entry name" value="MarR/SlyA-like"/>
</dbReference>
<feature type="region of interest" description="Disordered" evidence="1">
    <location>
        <begin position="1"/>
        <end position="26"/>
    </location>
</feature>
<dbReference type="InterPro" id="IPR000835">
    <property type="entry name" value="HTH_MarR-typ"/>
</dbReference>
<dbReference type="Gene3D" id="1.10.10.10">
    <property type="entry name" value="Winged helix-like DNA-binding domain superfamily/Winged helix DNA-binding domain"/>
    <property type="match status" value="1"/>
</dbReference>
<dbReference type="PROSITE" id="PS50995">
    <property type="entry name" value="HTH_MARR_2"/>
    <property type="match status" value="1"/>
</dbReference>
<accession>A0A066ZBN2</accession>
<dbReference type="PRINTS" id="PR00598">
    <property type="entry name" value="HTHMARR"/>
</dbReference>
<evidence type="ECO:0000259" key="2">
    <source>
        <dbReference type="PROSITE" id="PS50995"/>
    </source>
</evidence>
<dbReference type="EMBL" id="JNBY01000028">
    <property type="protein sequence ID" value="KDN87570.1"/>
    <property type="molecule type" value="Genomic_DNA"/>
</dbReference>
<sequence>MSPDPRQPGAQRPDPQHPDPQHPGALAHLQSLPSWLAGRVAARGRALVAEAIATEGLKLQHYAVLANVADDGPLAQADLVRRLGFDPKDVVLLLNHLEHEGLVVREPDPRDRRKNAVTATPEGRRLLHTCARLADRANEHLLAPLDPAERRTLLALLTRLAQD</sequence>
<keyword evidence="4" id="KW-1185">Reference proteome</keyword>
<organism evidence="3 4">
    <name type="scientific">Kitasatospora cheerisanensis KCTC 2395</name>
    <dbReference type="NCBI Taxonomy" id="1348663"/>
    <lineage>
        <taxon>Bacteria</taxon>
        <taxon>Bacillati</taxon>
        <taxon>Actinomycetota</taxon>
        <taxon>Actinomycetes</taxon>
        <taxon>Kitasatosporales</taxon>
        <taxon>Streptomycetaceae</taxon>
        <taxon>Kitasatospora</taxon>
    </lineage>
</organism>
<feature type="domain" description="HTH marR-type" evidence="2">
    <location>
        <begin position="30"/>
        <end position="162"/>
    </location>
</feature>
<dbReference type="PANTHER" id="PTHR33164">
    <property type="entry name" value="TRANSCRIPTIONAL REGULATOR, MARR FAMILY"/>
    <property type="match status" value="1"/>
</dbReference>